<keyword evidence="8 13" id="KW-0812">Transmembrane</keyword>
<evidence type="ECO:0000256" key="9">
    <source>
        <dbReference type="ARBA" id="ARBA00022989"/>
    </source>
</evidence>
<evidence type="ECO:0000313" key="14">
    <source>
        <dbReference type="EMBL" id="MBE4908355.1"/>
    </source>
</evidence>
<feature type="transmembrane region" description="Helical" evidence="13">
    <location>
        <begin position="162"/>
        <end position="182"/>
    </location>
</feature>
<gene>
    <name evidence="14" type="ORF">IMZ08_09830</name>
</gene>
<dbReference type="NCBIfam" id="TIGR00797">
    <property type="entry name" value="matE"/>
    <property type="match status" value="1"/>
</dbReference>
<dbReference type="CDD" id="cd13131">
    <property type="entry name" value="MATE_NorM_like"/>
    <property type="match status" value="1"/>
</dbReference>
<comment type="subcellular location">
    <subcellularLocation>
        <location evidence="2">Cell membrane</location>
        <topology evidence="2">Multi-pass membrane protein</topology>
    </subcellularLocation>
</comment>
<evidence type="ECO:0000256" key="11">
    <source>
        <dbReference type="ARBA" id="ARBA00023136"/>
    </source>
</evidence>
<feature type="transmembrane region" description="Helical" evidence="13">
    <location>
        <begin position="12"/>
        <end position="36"/>
    </location>
</feature>
<sequence length="459" mass="50377">MYQTYTLKEKIKLIFIMLIPILITQLGMFSMVFFNTIMSGKYNPADLAGVAIGSSIWNPIFTGLSGILLAVSPIAAQRFGEKKDKEVTSVVVNGINLAFIIGIIVILVGAFILNPILDAMNLAPRVHKTAHDYLVGLSLGIIPLFIFNVLRSFIYALGITRIVMIILLSSLPVNFFLNYVLIYGHWGFPELGGAGAGLATSLTYWVIAGLTALIIKTKMPFSTYSVFTNYKSISLEESKEILRIGVPMGLSTFFETSMFAVVTILISKFAITTIAAYQTALNVVSFLYMIPVSISMALTVLVGFEVGSKRFKDAKVYSWLGIGLSMLIALVTGLLVVLFRYDVAALYSNDQEVIVLTAHFLIYALFFQLSDAIQATALAALRGYKDVNVAFIMTLVAYWLICLPLGYYLANFTKLGAPGYWIGLTAGLLAAGVGLSLRLIQIQRRYEIKYPKSKISPSL</sequence>
<dbReference type="Proteomes" id="UP001516662">
    <property type="component" value="Unassembled WGS sequence"/>
</dbReference>
<keyword evidence="6" id="KW-0050">Antiport</keyword>
<feature type="transmembrane region" description="Helical" evidence="13">
    <location>
        <begin position="258"/>
        <end position="277"/>
    </location>
</feature>
<evidence type="ECO:0000256" key="7">
    <source>
        <dbReference type="ARBA" id="ARBA00022475"/>
    </source>
</evidence>
<evidence type="ECO:0000256" key="12">
    <source>
        <dbReference type="ARBA" id="ARBA00031636"/>
    </source>
</evidence>
<feature type="transmembrane region" description="Helical" evidence="13">
    <location>
        <begin position="56"/>
        <end position="75"/>
    </location>
</feature>
<reference evidence="14 15" key="1">
    <citation type="submission" date="2020-10" db="EMBL/GenBank/DDBJ databases">
        <title>Bacillus sp. HD4P25, an endophyte from a halophyte.</title>
        <authorList>
            <person name="Sun J.-Q."/>
        </authorList>
    </citation>
    <scope>NUCLEOTIDE SEQUENCE [LARGE SCALE GENOMIC DNA]</scope>
    <source>
        <strain evidence="14 15">YIM 93174</strain>
    </source>
</reference>
<keyword evidence="9 13" id="KW-1133">Transmembrane helix</keyword>
<dbReference type="PIRSF" id="PIRSF006603">
    <property type="entry name" value="DinF"/>
    <property type="match status" value="1"/>
</dbReference>
<evidence type="ECO:0000256" key="8">
    <source>
        <dbReference type="ARBA" id="ARBA00022692"/>
    </source>
</evidence>
<keyword evidence="10" id="KW-0406">Ion transport</keyword>
<dbReference type="RefSeq" id="WP_193535949.1">
    <property type="nucleotide sequence ID" value="NZ_JADCLJ010000019.1"/>
</dbReference>
<evidence type="ECO:0000256" key="10">
    <source>
        <dbReference type="ARBA" id="ARBA00023065"/>
    </source>
</evidence>
<keyword evidence="5" id="KW-0813">Transport</keyword>
<feature type="transmembrane region" description="Helical" evidence="13">
    <location>
        <begin position="133"/>
        <end position="150"/>
    </location>
</feature>
<dbReference type="InterPro" id="IPR050222">
    <property type="entry name" value="MATE_MdtK"/>
</dbReference>
<accession>A0ABR9QIN6</accession>
<feature type="transmembrane region" description="Helical" evidence="13">
    <location>
        <begin position="316"/>
        <end position="340"/>
    </location>
</feature>
<dbReference type="PANTHER" id="PTHR43298:SF2">
    <property type="entry name" value="FMN_FAD EXPORTER YEEO-RELATED"/>
    <property type="match status" value="1"/>
</dbReference>
<comment type="function">
    <text evidence="1">Multidrug efflux pump.</text>
</comment>
<feature type="transmembrane region" description="Helical" evidence="13">
    <location>
        <begin position="87"/>
        <end position="113"/>
    </location>
</feature>
<evidence type="ECO:0000256" key="3">
    <source>
        <dbReference type="ARBA" id="ARBA00010199"/>
    </source>
</evidence>
<proteinExistence type="inferred from homology"/>
<keyword evidence="11 13" id="KW-0472">Membrane</keyword>
<feature type="transmembrane region" description="Helical" evidence="13">
    <location>
        <begin position="388"/>
        <end position="408"/>
    </location>
</feature>
<protein>
    <recommendedName>
        <fullName evidence="4">Probable multidrug resistance protein NorM</fullName>
    </recommendedName>
    <alternativeName>
        <fullName evidence="12">Multidrug-efflux transporter</fullName>
    </alternativeName>
</protein>
<evidence type="ECO:0000256" key="1">
    <source>
        <dbReference type="ARBA" id="ARBA00003408"/>
    </source>
</evidence>
<dbReference type="EMBL" id="JADCLJ010000019">
    <property type="protein sequence ID" value="MBE4908355.1"/>
    <property type="molecule type" value="Genomic_DNA"/>
</dbReference>
<feature type="transmembrane region" description="Helical" evidence="13">
    <location>
        <begin position="194"/>
        <end position="215"/>
    </location>
</feature>
<evidence type="ECO:0000256" key="6">
    <source>
        <dbReference type="ARBA" id="ARBA00022449"/>
    </source>
</evidence>
<evidence type="ECO:0000256" key="4">
    <source>
        <dbReference type="ARBA" id="ARBA00020268"/>
    </source>
</evidence>
<keyword evidence="15" id="KW-1185">Reference proteome</keyword>
<feature type="transmembrane region" description="Helical" evidence="13">
    <location>
        <begin position="360"/>
        <end position="381"/>
    </location>
</feature>
<dbReference type="InterPro" id="IPR002528">
    <property type="entry name" value="MATE_fam"/>
</dbReference>
<evidence type="ECO:0000256" key="13">
    <source>
        <dbReference type="SAM" id="Phobius"/>
    </source>
</evidence>
<keyword evidence="7" id="KW-1003">Cell membrane</keyword>
<comment type="caution">
    <text evidence="14">The sequence shown here is derived from an EMBL/GenBank/DDBJ whole genome shotgun (WGS) entry which is preliminary data.</text>
</comment>
<dbReference type="PANTHER" id="PTHR43298">
    <property type="entry name" value="MULTIDRUG RESISTANCE PROTEIN NORM-RELATED"/>
    <property type="match status" value="1"/>
</dbReference>
<organism evidence="14 15">
    <name type="scientific">Litchfieldia luteola</name>
    <dbReference type="NCBI Taxonomy" id="682179"/>
    <lineage>
        <taxon>Bacteria</taxon>
        <taxon>Bacillati</taxon>
        <taxon>Bacillota</taxon>
        <taxon>Bacilli</taxon>
        <taxon>Bacillales</taxon>
        <taxon>Bacillaceae</taxon>
        <taxon>Litchfieldia</taxon>
    </lineage>
</organism>
<evidence type="ECO:0000256" key="5">
    <source>
        <dbReference type="ARBA" id="ARBA00022448"/>
    </source>
</evidence>
<feature type="transmembrane region" description="Helical" evidence="13">
    <location>
        <begin position="283"/>
        <end position="304"/>
    </location>
</feature>
<dbReference type="Pfam" id="PF01554">
    <property type="entry name" value="MatE"/>
    <property type="match status" value="2"/>
</dbReference>
<dbReference type="InterPro" id="IPR048279">
    <property type="entry name" value="MdtK-like"/>
</dbReference>
<feature type="transmembrane region" description="Helical" evidence="13">
    <location>
        <begin position="420"/>
        <end position="440"/>
    </location>
</feature>
<evidence type="ECO:0000256" key="2">
    <source>
        <dbReference type="ARBA" id="ARBA00004651"/>
    </source>
</evidence>
<evidence type="ECO:0000313" key="15">
    <source>
        <dbReference type="Proteomes" id="UP001516662"/>
    </source>
</evidence>
<comment type="similarity">
    <text evidence="3">Belongs to the multi antimicrobial extrusion (MATE) (TC 2.A.66.1) family.</text>
</comment>
<name>A0ABR9QIN6_9BACI</name>